<sequence length="313" mass="33740">MADIICCGIATVDIITEGIHRMPEDGKLELVESISMHTGGCAVNTAIDLAKMGEDVGIMALVGEDGMGDFLATQLNKAKVHTAGLKRCKTTGTSSSIVFVNDTGERSFLHTTGANGMFSDRHMDWEMLKKGKILFIGGALLMATFDGLQTAHVLKKAQDLGIYTVLDTAWDSTDRWMKSMAPVLPYLDLFIPSQEEAEMLSGLKNEQKMAAYFMEKGAKGVVIKQGKKGCYVKTNEESFYMPAYTVDAIDTTGAGDAFVSGFLSGLLQKWPIQKTAQFANAVGAHCVSKVGASSGIPSQEKILQFIKGREGQV</sequence>
<reference evidence="6" key="1">
    <citation type="submission" date="2020-07" db="EMBL/GenBank/DDBJ databases">
        <title>Vallitalea pronyensis genome.</title>
        <authorList>
            <person name="Postec A."/>
        </authorList>
    </citation>
    <scope>NUCLEOTIDE SEQUENCE</scope>
    <source>
        <strain evidence="6">FatNI3</strain>
    </source>
</reference>
<dbReference type="PROSITE" id="PS00583">
    <property type="entry name" value="PFKB_KINASES_1"/>
    <property type="match status" value="1"/>
</dbReference>
<dbReference type="Proteomes" id="UP000683246">
    <property type="component" value="Chromosome"/>
</dbReference>
<dbReference type="SUPFAM" id="SSF53613">
    <property type="entry name" value="Ribokinase-like"/>
    <property type="match status" value="1"/>
</dbReference>
<keyword evidence="7" id="KW-1185">Reference proteome</keyword>
<dbReference type="Gene3D" id="3.40.1190.20">
    <property type="match status" value="1"/>
</dbReference>
<name>A0A8J8MFW0_9FIRM</name>
<evidence type="ECO:0000256" key="2">
    <source>
        <dbReference type="ARBA" id="ARBA00022679"/>
    </source>
</evidence>
<dbReference type="Pfam" id="PF00294">
    <property type="entry name" value="PfkB"/>
    <property type="match status" value="1"/>
</dbReference>
<dbReference type="InterPro" id="IPR029056">
    <property type="entry name" value="Ribokinase-like"/>
</dbReference>
<evidence type="ECO:0000313" key="7">
    <source>
        <dbReference type="Proteomes" id="UP000683246"/>
    </source>
</evidence>
<feature type="domain" description="Carbohydrate kinase PfkB" evidence="5">
    <location>
        <begin position="1"/>
        <end position="297"/>
    </location>
</feature>
<evidence type="ECO:0000259" key="5">
    <source>
        <dbReference type="Pfam" id="PF00294"/>
    </source>
</evidence>
<dbReference type="InterPro" id="IPR002139">
    <property type="entry name" value="Ribo/fructo_kinase"/>
</dbReference>
<evidence type="ECO:0000313" key="6">
    <source>
        <dbReference type="EMBL" id="QUI21032.1"/>
    </source>
</evidence>
<dbReference type="GO" id="GO:0006796">
    <property type="term" value="P:phosphate-containing compound metabolic process"/>
    <property type="evidence" value="ECO:0007669"/>
    <property type="project" value="UniProtKB-ARBA"/>
</dbReference>
<dbReference type="GO" id="GO:0005829">
    <property type="term" value="C:cytosol"/>
    <property type="evidence" value="ECO:0007669"/>
    <property type="project" value="TreeGrafter"/>
</dbReference>
<dbReference type="GO" id="GO:0016301">
    <property type="term" value="F:kinase activity"/>
    <property type="evidence" value="ECO:0007669"/>
    <property type="project" value="UniProtKB-KW"/>
</dbReference>
<dbReference type="RefSeq" id="WP_212696491.1">
    <property type="nucleotide sequence ID" value="NZ_CP058649.1"/>
</dbReference>
<dbReference type="PANTHER" id="PTHR10584">
    <property type="entry name" value="SUGAR KINASE"/>
    <property type="match status" value="1"/>
</dbReference>
<dbReference type="EMBL" id="CP058649">
    <property type="protein sequence ID" value="QUI21032.1"/>
    <property type="molecule type" value="Genomic_DNA"/>
</dbReference>
<dbReference type="InterPro" id="IPR002173">
    <property type="entry name" value="Carboh/pur_kinase_PfkB_CS"/>
</dbReference>
<dbReference type="KEGG" id="vpy:HZI73_01410"/>
<proteinExistence type="inferred from homology"/>
<gene>
    <name evidence="6" type="ORF">HZI73_01410</name>
</gene>
<dbReference type="CDD" id="cd01166">
    <property type="entry name" value="KdgK"/>
    <property type="match status" value="1"/>
</dbReference>
<keyword evidence="2 4" id="KW-0808">Transferase</keyword>
<dbReference type="PANTHER" id="PTHR10584:SF166">
    <property type="entry name" value="RIBOKINASE"/>
    <property type="match status" value="1"/>
</dbReference>
<organism evidence="6 7">
    <name type="scientific">Vallitalea pronyensis</name>
    <dbReference type="NCBI Taxonomy" id="1348613"/>
    <lineage>
        <taxon>Bacteria</taxon>
        <taxon>Bacillati</taxon>
        <taxon>Bacillota</taxon>
        <taxon>Clostridia</taxon>
        <taxon>Lachnospirales</taxon>
        <taxon>Vallitaleaceae</taxon>
        <taxon>Vallitalea</taxon>
    </lineage>
</organism>
<evidence type="ECO:0000256" key="1">
    <source>
        <dbReference type="ARBA" id="ARBA00010688"/>
    </source>
</evidence>
<comment type="similarity">
    <text evidence="1 4">Belongs to the carbohydrate kinase PfkB family.</text>
</comment>
<evidence type="ECO:0000256" key="4">
    <source>
        <dbReference type="RuleBase" id="RU003704"/>
    </source>
</evidence>
<keyword evidence="3 4" id="KW-0418">Kinase</keyword>
<dbReference type="PROSITE" id="PS00584">
    <property type="entry name" value="PFKB_KINASES_2"/>
    <property type="match status" value="1"/>
</dbReference>
<accession>A0A8J8MFW0</accession>
<dbReference type="PRINTS" id="PR00990">
    <property type="entry name" value="RIBOKINASE"/>
</dbReference>
<dbReference type="AlphaFoldDB" id="A0A8J8MFW0"/>
<protein>
    <submittedName>
        <fullName evidence="6">Carbohydrate kinase family protein</fullName>
    </submittedName>
</protein>
<evidence type="ECO:0000256" key="3">
    <source>
        <dbReference type="ARBA" id="ARBA00022777"/>
    </source>
</evidence>
<dbReference type="InterPro" id="IPR011611">
    <property type="entry name" value="PfkB_dom"/>
</dbReference>